<evidence type="ECO:0000313" key="5">
    <source>
        <dbReference type="Proteomes" id="UP000069940"/>
    </source>
</evidence>
<protein>
    <recommendedName>
        <fullName evidence="3">Peptidase S1 domain-containing protein</fullName>
    </recommendedName>
</protein>
<dbReference type="SUPFAM" id="SSF50494">
    <property type="entry name" value="Trypsin-like serine proteases"/>
    <property type="match status" value="2"/>
</dbReference>
<proteinExistence type="inferred from homology"/>
<feature type="domain" description="Peptidase S1" evidence="3">
    <location>
        <begin position="15"/>
        <end position="234"/>
    </location>
</feature>
<dbReference type="InterPro" id="IPR001254">
    <property type="entry name" value="Trypsin_dom"/>
</dbReference>
<reference evidence="4" key="2">
    <citation type="submission" date="2025-05" db="UniProtKB">
        <authorList>
            <consortium name="EnsemblMetazoa"/>
        </authorList>
    </citation>
    <scope>IDENTIFICATION</scope>
    <source>
        <strain evidence="4">Foshan</strain>
    </source>
</reference>
<sequence>MKSFLLWISAVFNVVLLASADLGTDWKWHVQLVHIQQAPAQTFQCSGTLLNKLFVATAAHCLYNLNGDRLDKSQLIILLADGQHRSIIRTFQPEPFDVEWLNNDFVLLLLDREVMFNELVTPISIPDPFTVLPQDVHTPLLNEAILTTNDEATCLANAKTLFGMVYTDAICLGQFEKTHKYHRSAGSGLYVEHNSSWHLVGIAMYATGPSEAHITYIGGVLLERHLTWTRRVLAHYSESMPLSEINCRSYVSNGNLPFEWVYPMVKLVDSEENSLRTMCHGTVISPRYILTTSRCALTAKKIFIQYDDRRSFDWFTVKNVSTSGRLALIALDRVVSANSGIIGRLYSRVTPKPFAYVTRIAHTDWYVGLERIHVQYRIDEPLKVQYYCRNYLSEGRFTSTGDPLVVQEDGEEFFRVVGVLDAELDCQPLEYSSQQSKTAEAINVEQHLPWIEDVVWRSNKSGE</sequence>
<dbReference type="PROSITE" id="PS50240">
    <property type="entry name" value="TRYPSIN_DOM"/>
    <property type="match status" value="1"/>
</dbReference>
<dbReference type="GeneID" id="115270146"/>
<dbReference type="InterPro" id="IPR043504">
    <property type="entry name" value="Peptidase_S1_PA_chymotrypsin"/>
</dbReference>
<evidence type="ECO:0000259" key="3">
    <source>
        <dbReference type="PROSITE" id="PS50240"/>
    </source>
</evidence>
<dbReference type="RefSeq" id="XP_062704933.1">
    <property type="nucleotide sequence ID" value="XM_062848949.1"/>
</dbReference>
<accession>A0ABM1XXP0</accession>
<feature type="chain" id="PRO_5047278676" description="Peptidase S1 domain-containing protein" evidence="2">
    <location>
        <begin position="21"/>
        <end position="463"/>
    </location>
</feature>
<dbReference type="Proteomes" id="UP000069940">
    <property type="component" value="Unassembled WGS sequence"/>
</dbReference>
<feature type="signal peptide" evidence="2">
    <location>
        <begin position="1"/>
        <end position="20"/>
    </location>
</feature>
<organism evidence="4 5">
    <name type="scientific">Aedes albopictus</name>
    <name type="common">Asian tiger mosquito</name>
    <name type="synonym">Stegomyia albopicta</name>
    <dbReference type="NCBI Taxonomy" id="7160"/>
    <lineage>
        <taxon>Eukaryota</taxon>
        <taxon>Metazoa</taxon>
        <taxon>Ecdysozoa</taxon>
        <taxon>Arthropoda</taxon>
        <taxon>Hexapoda</taxon>
        <taxon>Insecta</taxon>
        <taxon>Pterygota</taxon>
        <taxon>Neoptera</taxon>
        <taxon>Endopterygota</taxon>
        <taxon>Diptera</taxon>
        <taxon>Nematocera</taxon>
        <taxon>Culicoidea</taxon>
        <taxon>Culicidae</taxon>
        <taxon>Culicinae</taxon>
        <taxon>Aedini</taxon>
        <taxon>Aedes</taxon>
        <taxon>Stegomyia</taxon>
    </lineage>
</organism>
<dbReference type="SMART" id="SM00020">
    <property type="entry name" value="Tryp_SPc"/>
    <property type="match status" value="1"/>
</dbReference>
<dbReference type="Pfam" id="PF00089">
    <property type="entry name" value="Trypsin"/>
    <property type="match status" value="1"/>
</dbReference>
<dbReference type="PANTHER" id="PTHR24260:SF136">
    <property type="entry name" value="GH08193P-RELATED"/>
    <property type="match status" value="1"/>
</dbReference>
<evidence type="ECO:0000256" key="2">
    <source>
        <dbReference type="SAM" id="SignalP"/>
    </source>
</evidence>
<reference evidence="5" key="1">
    <citation type="journal article" date="2015" name="Proc. Natl. Acad. Sci. U.S.A.">
        <title>Genome sequence of the Asian Tiger mosquito, Aedes albopictus, reveals insights into its biology, genetics, and evolution.</title>
        <authorList>
            <person name="Chen X.G."/>
            <person name="Jiang X."/>
            <person name="Gu J."/>
            <person name="Xu M."/>
            <person name="Wu Y."/>
            <person name="Deng Y."/>
            <person name="Zhang C."/>
            <person name="Bonizzoni M."/>
            <person name="Dermauw W."/>
            <person name="Vontas J."/>
            <person name="Armbruster P."/>
            <person name="Huang X."/>
            <person name="Yang Y."/>
            <person name="Zhang H."/>
            <person name="He W."/>
            <person name="Peng H."/>
            <person name="Liu Y."/>
            <person name="Wu K."/>
            <person name="Chen J."/>
            <person name="Lirakis M."/>
            <person name="Topalis P."/>
            <person name="Van Leeuwen T."/>
            <person name="Hall A.B."/>
            <person name="Jiang X."/>
            <person name="Thorpe C."/>
            <person name="Mueller R.L."/>
            <person name="Sun C."/>
            <person name="Waterhouse R.M."/>
            <person name="Yan G."/>
            <person name="Tu Z.J."/>
            <person name="Fang X."/>
            <person name="James A.A."/>
        </authorList>
    </citation>
    <scope>NUCLEOTIDE SEQUENCE [LARGE SCALE GENOMIC DNA]</scope>
    <source>
        <strain evidence="5">Foshan</strain>
    </source>
</reference>
<keyword evidence="5" id="KW-1185">Reference proteome</keyword>
<dbReference type="InterPro" id="IPR009003">
    <property type="entry name" value="Peptidase_S1_PA"/>
</dbReference>
<evidence type="ECO:0000256" key="1">
    <source>
        <dbReference type="ARBA" id="ARBA00024195"/>
    </source>
</evidence>
<dbReference type="PANTHER" id="PTHR24260">
    <property type="match status" value="1"/>
</dbReference>
<keyword evidence="2" id="KW-0732">Signal</keyword>
<evidence type="ECO:0000313" key="4">
    <source>
        <dbReference type="EnsemblMetazoa" id="AALFPA23_003808.P4413"/>
    </source>
</evidence>
<dbReference type="Gene3D" id="2.40.10.10">
    <property type="entry name" value="Trypsin-like serine proteases"/>
    <property type="match status" value="1"/>
</dbReference>
<comment type="similarity">
    <text evidence="1">Belongs to the peptidase S1 family. CLIP subfamily.</text>
</comment>
<dbReference type="EnsemblMetazoa" id="AALFPA23_003808.R4413">
    <property type="protein sequence ID" value="AALFPA23_003808.P4413"/>
    <property type="gene ID" value="AALFPA23_003808"/>
</dbReference>
<name>A0ABM1XXP0_AEDAL</name>
<dbReference type="InterPro" id="IPR051333">
    <property type="entry name" value="CLIP_Serine_Protease"/>
</dbReference>